<reference evidence="2 3" key="1">
    <citation type="submission" date="2021-12" db="EMBL/GenBank/DDBJ databases">
        <title>Genome sequencing of bacteria with rrn-lacking chromosome and rrn-plasmid.</title>
        <authorList>
            <person name="Anda M."/>
            <person name="Iwasaki W."/>
        </authorList>
    </citation>
    <scope>NUCLEOTIDE SEQUENCE [LARGE SCALE GENOMIC DNA]</scope>
    <source>
        <strain evidence="2 3">DSM 100852</strain>
    </source>
</reference>
<proteinExistence type="predicted"/>
<protein>
    <submittedName>
        <fullName evidence="2">Uncharacterized protein</fullName>
    </submittedName>
</protein>
<dbReference type="AlphaFoldDB" id="A0AAU9CL76"/>
<organism evidence="2 3">
    <name type="scientific">Fulvitalea axinellae</name>
    <dbReference type="NCBI Taxonomy" id="1182444"/>
    <lineage>
        <taxon>Bacteria</taxon>
        <taxon>Pseudomonadati</taxon>
        <taxon>Bacteroidota</taxon>
        <taxon>Cytophagia</taxon>
        <taxon>Cytophagales</taxon>
        <taxon>Persicobacteraceae</taxon>
        <taxon>Fulvitalea</taxon>
    </lineage>
</organism>
<keyword evidence="3" id="KW-1185">Reference proteome</keyword>
<gene>
    <name evidence="2" type="ORF">FUAX_12250</name>
</gene>
<dbReference type="KEGG" id="fax:FUAX_12250"/>
<feature type="compositionally biased region" description="Low complexity" evidence="1">
    <location>
        <begin position="617"/>
        <end position="629"/>
    </location>
</feature>
<feature type="region of interest" description="Disordered" evidence="1">
    <location>
        <begin position="617"/>
        <end position="653"/>
    </location>
</feature>
<accession>A0AAU9CL76</accession>
<name>A0AAU9CL76_9BACT</name>
<feature type="compositionally biased region" description="Basic and acidic residues" evidence="1">
    <location>
        <begin position="200"/>
        <end position="211"/>
    </location>
</feature>
<feature type="region of interest" description="Disordered" evidence="1">
    <location>
        <begin position="237"/>
        <end position="280"/>
    </location>
</feature>
<feature type="region of interest" description="Disordered" evidence="1">
    <location>
        <begin position="187"/>
        <end position="211"/>
    </location>
</feature>
<evidence type="ECO:0000313" key="3">
    <source>
        <dbReference type="Proteomes" id="UP001348817"/>
    </source>
</evidence>
<dbReference type="Proteomes" id="UP001348817">
    <property type="component" value="Chromosome"/>
</dbReference>
<evidence type="ECO:0000313" key="2">
    <source>
        <dbReference type="EMBL" id="BDD08793.1"/>
    </source>
</evidence>
<dbReference type="EMBL" id="AP025314">
    <property type="protein sequence ID" value="BDD08793.1"/>
    <property type="molecule type" value="Genomic_DNA"/>
</dbReference>
<sequence>MAKSPPDSGLGKRSVVQALITAEEFERRIDDVDGPIFFMNLRYPEFAKIISLLKEYDPLQKNHFSNERIMRMRLGLLDRIEAQAYKWLGKHPVKVESVGMDKMRVTPTYHQLMHNLLMQLEIEYHTLVREMLENNYRLWVPGMPVDPGTEQTLGHKNDNFSNWQGLWAALANGLTSLDISEEMTLAPFPNLPSPMESEDESSRPVSPRERDEPYRKDVIFYFDPVEKRTKAKKLVSNLSRKKHTEPRDVLPVSEDQPMGEDESRAMALSDSEEPKAKPVKKKVDFEPMMKVGTCYGDDETSVSTELEGASVKVLSRPRSNSLDDISKTFTRAELPNVEKELRGDGDWGGRLKRKEVLGMGYHGQGKLGVAHALETANMEWGEGPEAGAITFREKVMTYFYRLMKTKTGRYLLRTAGLTGAKRAKYPPIKVMPARNVERGEADCKFPIDRPEFFHGGMSSGAQGGGSVASNVMDVTEEGDVAEDTLCWSVPMEQDHPGPEDEIQVYLSRKPLEDTASMVPVAPWNDYSFDGSLSVEPGFILFARALSTARDAQHGVHQRAAQKHHNTRDIENQLRSELGLPPRVSTLQFNSNFREFEPRETREAFLRRIALEERIRRMQQAGAQRQQPRRNSISGPPTGGAVRGSAPVGFDLLF</sequence>
<evidence type="ECO:0000256" key="1">
    <source>
        <dbReference type="SAM" id="MobiDB-lite"/>
    </source>
</evidence>